<evidence type="ECO:0000256" key="17">
    <source>
        <dbReference type="SAM" id="MobiDB-lite"/>
    </source>
</evidence>
<sequence length="1177" mass="128145">MSPAHDPVAASPLAADLLAQDERQREQALDPTRSFIIQAPAGAGKTELLTQRFLALLEKVQEPEQIEALTFTNKAAAEMRQRIVAALQQGQHNQPPPEPHKRRTWQLARQALERDRRLGWGLLEQPARLQVGTLDALCARLARQMPLLSRFGGQPRVADDPGLHHQRAAAHTLALLDGEQPQAALLERVLARFDNEHARLRLQLQAMLARRDAWLALGDAALAFDAAEAALRDLIDDELRSLAQHLPRAWQLALMAPARYAGAQALAQADRASTPAEHAAAAPAAPAPPLAALSDWHTPLQGCCAELPLWRGLAELLLTQEAKVRSASRAPSGLGFTLAEGKALTAPLLAALQALHADPAAAAALARVRRLPEPHIAAAEREQIADLLELLKCAAAHLWLLFGQAGEVDFVAIALQALQALGESEAPSELQLQLDHRVAHLLIDEFQDTSPLQLELLRRLSAGWQAGDGRTLFLVGDPMQSIYRFRRAEVGLFLQVRAQGLGALAPEPLQLYRNNRSLPPLVDWVNRHFVHVFGALDDPRRGAVAFAPASPTRPDGAGAGVFWHPQIEHPTQAEPGLDALEPEANGEEIDPDSAVREAQQVVHLIRQRLQAHPSGTVAVLVRARKHLEALVQALRLQASPLPFQAVEVEALAQRQPVQDLLTLTRALHHLADRVHWLALLRAPWCGLLLADLHRLVADAPQQTVWELINQPERCAGLSVDGQQRLAHLREVLTLALAHQGQQRPRRWVEGVWQALGGPQCLASPSDLADVRAALEVLDRCTRHGQLELDRIAAELSRLYAAADPAGAQVQLMTIHKSKGLEFDTVILPGLQRPPRAPERNLLLWDEVLDDHGHERLLLAADAAAGADGPTLYDYLLDLERTRARNEARRLLYVATTRARSQLHLLGCVRPASPADTLRAPHKDSLLALLWPQAEAEFLRHWQSVAPAASPAARANAADPVPPLADFVPQLQRLRQPGWPAAWSPHAMPSTAPAPADSAPPADAAPPAAAAAVGTLVHRYLELIAHDGLDAWPVTRLPALHAAMQPWLRGQGLAEAQASAAAAEVQQHLHNTLSSADGRWLLAPHPHAASECAIGSAPTEATSSPTLHLIDRTFVHEGTRWIIDYKTTAHESAALPLWQAQLQRYRALFDDGLPVQLALFLTHSGRLLPLADAKPPTP</sequence>
<keyword evidence="1" id="KW-0540">Nuclease</keyword>
<dbReference type="PROSITE" id="PS51198">
    <property type="entry name" value="UVRD_HELICASE_ATP_BIND"/>
    <property type="match status" value="1"/>
</dbReference>
<evidence type="ECO:0000256" key="14">
    <source>
        <dbReference type="ARBA" id="ARBA00048988"/>
    </source>
</evidence>
<dbReference type="SUPFAM" id="SSF52980">
    <property type="entry name" value="Restriction endonuclease-like"/>
    <property type="match status" value="1"/>
</dbReference>
<evidence type="ECO:0000256" key="15">
    <source>
        <dbReference type="PROSITE-ProRule" id="PRU00560"/>
    </source>
</evidence>
<dbReference type="STRING" id="1458425.SRAA_2075"/>
<dbReference type="EMBL" id="AP014568">
    <property type="protein sequence ID" value="BAO81929.1"/>
    <property type="molecule type" value="Genomic_DNA"/>
</dbReference>
<evidence type="ECO:0000256" key="5">
    <source>
        <dbReference type="ARBA" id="ARBA00022806"/>
    </source>
</evidence>
<evidence type="ECO:0000256" key="4">
    <source>
        <dbReference type="ARBA" id="ARBA00022801"/>
    </source>
</evidence>
<dbReference type="Gene3D" id="3.90.320.10">
    <property type="match status" value="1"/>
</dbReference>
<dbReference type="GO" id="GO:0005524">
    <property type="term" value="F:ATP binding"/>
    <property type="evidence" value="ECO:0007669"/>
    <property type="project" value="UniProtKB-UniRule"/>
</dbReference>
<dbReference type="InterPro" id="IPR027417">
    <property type="entry name" value="P-loop_NTPase"/>
</dbReference>
<dbReference type="Pfam" id="PF13361">
    <property type="entry name" value="UvrD_C"/>
    <property type="match status" value="1"/>
</dbReference>
<keyword evidence="2 15" id="KW-0547">Nucleotide-binding</keyword>
<dbReference type="GO" id="GO:0004527">
    <property type="term" value="F:exonuclease activity"/>
    <property type="evidence" value="ECO:0007669"/>
    <property type="project" value="UniProtKB-KW"/>
</dbReference>
<evidence type="ECO:0000256" key="6">
    <source>
        <dbReference type="ARBA" id="ARBA00022839"/>
    </source>
</evidence>
<name>A0A060NSR0_9BURK</name>
<keyword evidence="16" id="KW-0175">Coiled coil</keyword>
<evidence type="ECO:0000256" key="7">
    <source>
        <dbReference type="ARBA" id="ARBA00022840"/>
    </source>
</evidence>
<organism evidence="20 21">
    <name type="scientific">Serpentinimonas raichei</name>
    <dbReference type="NCBI Taxonomy" id="1458425"/>
    <lineage>
        <taxon>Bacteria</taxon>
        <taxon>Pseudomonadati</taxon>
        <taxon>Pseudomonadota</taxon>
        <taxon>Betaproteobacteria</taxon>
        <taxon>Burkholderiales</taxon>
        <taxon>Comamonadaceae</taxon>
        <taxon>Serpentinimonas</taxon>
    </lineage>
</organism>
<feature type="compositionally biased region" description="Low complexity" evidence="17">
    <location>
        <begin position="986"/>
        <end position="1005"/>
    </location>
</feature>
<dbReference type="HOGENOM" id="CLU_009270_0_0_4"/>
<evidence type="ECO:0000256" key="12">
    <source>
        <dbReference type="ARBA" id="ARBA00034808"/>
    </source>
</evidence>
<dbReference type="PROSITE" id="PS51217">
    <property type="entry name" value="UVRD_HELICASE_CTER"/>
    <property type="match status" value="1"/>
</dbReference>
<dbReference type="InterPro" id="IPR014016">
    <property type="entry name" value="UvrD-like_ATP-bd"/>
</dbReference>
<dbReference type="GO" id="GO:0003677">
    <property type="term" value="F:DNA binding"/>
    <property type="evidence" value="ECO:0007669"/>
    <property type="project" value="UniProtKB-KW"/>
</dbReference>
<keyword evidence="10" id="KW-0413">Isomerase</keyword>
<keyword evidence="7 15" id="KW-0067">ATP-binding</keyword>
<gene>
    <name evidence="20" type="ORF">SRAA_2075</name>
</gene>
<evidence type="ECO:0000256" key="10">
    <source>
        <dbReference type="ARBA" id="ARBA00023235"/>
    </source>
</evidence>
<accession>A0A060NSR0</accession>
<evidence type="ECO:0000256" key="2">
    <source>
        <dbReference type="ARBA" id="ARBA00022741"/>
    </source>
</evidence>
<keyword evidence="4 15" id="KW-0378">Hydrolase</keyword>
<dbReference type="SUPFAM" id="SSF52540">
    <property type="entry name" value="P-loop containing nucleoside triphosphate hydrolases"/>
    <property type="match status" value="1"/>
</dbReference>
<evidence type="ECO:0000313" key="20">
    <source>
        <dbReference type="EMBL" id="BAO81929.1"/>
    </source>
</evidence>
<keyword evidence="5 15" id="KW-0347">Helicase</keyword>
<evidence type="ECO:0000256" key="16">
    <source>
        <dbReference type="SAM" id="Coils"/>
    </source>
</evidence>
<evidence type="ECO:0000256" key="3">
    <source>
        <dbReference type="ARBA" id="ARBA00022763"/>
    </source>
</evidence>
<evidence type="ECO:0000256" key="8">
    <source>
        <dbReference type="ARBA" id="ARBA00023125"/>
    </source>
</evidence>
<dbReference type="InterPro" id="IPR011604">
    <property type="entry name" value="PDDEXK-like_dom_sf"/>
</dbReference>
<keyword evidence="8" id="KW-0238">DNA-binding</keyword>
<dbReference type="GO" id="GO:0043138">
    <property type="term" value="F:3'-5' DNA helicase activity"/>
    <property type="evidence" value="ECO:0007669"/>
    <property type="project" value="UniProtKB-EC"/>
</dbReference>
<keyword evidence="3" id="KW-0227">DNA damage</keyword>
<dbReference type="Gene3D" id="3.40.50.300">
    <property type="entry name" value="P-loop containing nucleotide triphosphate hydrolases"/>
    <property type="match status" value="3"/>
</dbReference>
<dbReference type="PANTHER" id="PTHR11070:SF2">
    <property type="entry name" value="ATP-DEPENDENT DNA HELICASE SRS2"/>
    <property type="match status" value="1"/>
</dbReference>
<feature type="binding site" evidence="15">
    <location>
        <begin position="39"/>
        <end position="46"/>
    </location>
    <ligand>
        <name>ATP</name>
        <dbReference type="ChEBI" id="CHEBI:30616"/>
    </ligand>
</feature>
<dbReference type="EC" id="5.6.2.4" evidence="12"/>
<dbReference type="InterPro" id="IPR011335">
    <property type="entry name" value="Restrct_endonuc-II-like"/>
</dbReference>
<proteinExistence type="predicted"/>
<reference evidence="20 21" key="1">
    <citation type="journal article" date="2014" name="Nat. Commun.">
        <title>Physiological and genomic features of highly alkaliphilic hydrogen-utilizing Betaproteobacteria from a continental serpentinizing site.</title>
        <authorList>
            <person name="Suzuki S."/>
            <person name="Kuenen J.G."/>
            <person name="Schipper K."/>
            <person name="van der Velde S."/>
            <person name="Ishii S."/>
            <person name="Wu A."/>
            <person name="Sorokin D.Y."/>
            <person name="Tenney A."/>
            <person name="Meng X.Y."/>
            <person name="Morrill P.L."/>
            <person name="Kamagata Y."/>
            <person name="Muyzer G."/>
            <person name="Nealson K.H."/>
        </authorList>
    </citation>
    <scope>NUCLEOTIDE SEQUENCE [LARGE SCALE GENOMIC DNA]</scope>
    <source>
        <strain evidence="20 21">A1</strain>
    </source>
</reference>
<dbReference type="KEGG" id="cbaa:SRAA_2075"/>
<protein>
    <recommendedName>
        <fullName evidence="12">DNA 3'-5' helicase</fullName>
        <ecNumber evidence="12">5.6.2.4</ecNumber>
    </recommendedName>
    <alternativeName>
        <fullName evidence="13">DNA 3'-5' helicase II</fullName>
    </alternativeName>
</protein>
<dbReference type="AlphaFoldDB" id="A0A060NSR0"/>
<evidence type="ECO:0000256" key="9">
    <source>
        <dbReference type="ARBA" id="ARBA00023204"/>
    </source>
</evidence>
<keyword evidence="6" id="KW-0269">Exonuclease</keyword>
<dbReference type="InterPro" id="IPR000212">
    <property type="entry name" value="DNA_helicase_UvrD/REP"/>
</dbReference>
<feature type="coiled-coil region" evidence="16">
    <location>
        <begin position="183"/>
        <end position="210"/>
    </location>
</feature>
<dbReference type="GO" id="GO:0000725">
    <property type="term" value="P:recombinational repair"/>
    <property type="evidence" value="ECO:0007669"/>
    <property type="project" value="TreeGrafter"/>
</dbReference>
<keyword evidence="9" id="KW-0234">DNA repair</keyword>
<dbReference type="PANTHER" id="PTHR11070">
    <property type="entry name" value="UVRD / RECB / PCRA DNA HELICASE FAMILY MEMBER"/>
    <property type="match status" value="1"/>
</dbReference>
<evidence type="ECO:0000256" key="11">
    <source>
        <dbReference type="ARBA" id="ARBA00034617"/>
    </source>
</evidence>
<dbReference type="InterPro" id="IPR014017">
    <property type="entry name" value="DNA_helicase_UvrD-like_C"/>
</dbReference>
<evidence type="ECO:0000256" key="13">
    <source>
        <dbReference type="ARBA" id="ARBA00034923"/>
    </source>
</evidence>
<dbReference type="RefSeq" id="WP_045533735.1">
    <property type="nucleotide sequence ID" value="NZ_AP014568.1"/>
</dbReference>
<evidence type="ECO:0000313" key="21">
    <source>
        <dbReference type="Proteomes" id="UP000067461"/>
    </source>
</evidence>
<evidence type="ECO:0000259" key="19">
    <source>
        <dbReference type="PROSITE" id="PS51217"/>
    </source>
</evidence>
<keyword evidence="21" id="KW-1185">Reference proteome</keyword>
<comment type="catalytic activity">
    <reaction evidence="14">
        <text>ATP + H2O = ADP + phosphate + H(+)</text>
        <dbReference type="Rhea" id="RHEA:13065"/>
        <dbReference type="ChEBI" id="CHEBI:15377"/>
        <dbReference type="ChEBI" id="CHEBI:15378"/>
        <dbReference type="ChEBI" id="CHEBI:30616"/>
        <dbReference type="ChEBI" id="CHEBI:43474"/>
        <dbReference type="ChEBI" id="CHEBI:456216"/>
        <dbReference type="EC" id="5.6.2.4"/>
    </reaction>
</comment>
<evidence type="ECO:0000259" key="18">
    <source>
        <dbReference type="PROSITE" id="PS51198"/>
    </source>
</evidence>
<feature type="domain" description="UvrD-like helicase ATP-binding" evidence="18">
    <location>
        <begin position="18"/>
        <end position="518"/>
    </location>
</feature>
<dbReference type="GO" id="GO:0033202">
    <property type="term" value="C:DNA helicase complex"/>
    <property type="evidence" value="ECO:0007669"/>
    <property type="project" value="TreeGrafter"/>
</dbReference>
<dbReference type="Proteomes" id="UP000067461">
    <property type="component" value="Chromosome"/>
</dbReference>
<feature type="region of interest" description="Disordered" evidence="17">
    <location>
        <begin position="980"/>
        <end position="1005"/>
    </location>
</feature>
<dbReference type="Gene3D" id="1.10.486.10">
    <property type="entry name" value="PCRA, domain 4"/>
    <property type="match status" value="1"/>
</dbReference>
<evidence type="ECO:0000256" key="1">
    <source>
        <dbReference type="ARBA" id="ARBA00022722"/>
    </source>
</evidence>
<feature type="domain" description="UvrD-like helicase C-terminal" evidence="19">
    <location>
        <begin position="558"/>
        <end position="819"/>
    </location>
</feature>
<dbReference type="Pfam" id="PF00580">
    <property type="entry name" value="UvrD-helicase"/>
    <property type="match status" value="1"/>
</dbReference>
<dbReference type="GO" id="GO:0005829">
    <property type="term" value="C:cytosol"/>
    <property type="evidence" value="ECO:0007669"/>
    <property type="project" value="TreeGrafter"/>
</dbReference>
<comment type="catalytic activity">
    <reaction evidence="11">
        <text>Couples ATP hydrolysis with the unwinding of duplex DNA by translocating in the 3'-5' direction.</text>
        <dbReference type="EC" id="5.6.2.4"/>
    </reaction>
</comment>